<dbReference type="Proteomes" id="UP000216475">
    <property type="component" value="Unassembled WGS sequence"/>
</dbReference>
<keyword evidence="1 2" id="KW-0807">Transducer</keyword>
<organism evidence="5 6">
    <name type="scientific">Terribacillus saccharophilus</name>
    <dbReference type="NCBI Taxonomy" id="361277"/>
    <lineage>
        <taxon>Bacteria</taxon>
        <taxon>Bacillati</taxon>
        <taxon>Bacillota</taxon>
        <taxon>Bacilli</taxon>
        <taxon>Bacillales</taxon>
        <taxon>Bacillaceae</taxon>
        <taxon>Terribacillus</taxon>
    </lineage>
</organism>
<protein>
    <recommendedName>
        <fullName evidence="4">Methyl-accepting transducer domain-containing protein</fullName>
    </recommendedName>
</protein>
<feature type="coiled-coil region" evidence="3">
    <location>
        <begin position="118"/>
        <end position="166"/>
    </location>
</feature>
<feature type="domain" description="Methyl-accepting transducer" evidence="4">
    <location>
        <begin position="134"/>
        <end position="286"/>
    </location>
</feature>
<dbReference type="PANTHER" id="PTHR32089">
    <property type="entry name" value="METHYL-ACCEPTING CHEMOTAXIS PROTEIN MCPB"/>
    <property type="match status" value="1"/>
</dbReference>
<evidence type="ECO:0000256" key="2">
    <source>
        <dbReference type="PROSITE-ProRule" id="PRU00284"/>
    </source>
</evidence>
<dbReference type="GO" id="GO:0016020">
    <property type="term" value="C:membrane"/>
    <property type="evidence" value="ECO:0007669"/>
    <property type="project" value="InterPro"/>
</dbReference>
<gene>
    <name evidence="5" type="ORF">CHI12_08150</name>
</gene>
<dbReference type="SUPFAM" id="SSF58104">
    <property type="entry name" value="Methyl-accepting chemotaxis protein (MCP) signaling domain"/>
    <property type="match status" value="1"/>
</dbReference>
<dbReference type="Gene3D" id="1.10.287.950">
    <property type="entry name" value="Methyl-accepting chemotaxis protein"/>
    <property type="match status" value="1"/>
</dbReference>
<name>A0A268HE15_9BACI</name>
<reference evidence="5 6" key="1">
    <citation type="submission" date="2017-07" db="EMBL/GenBank/DDBJ databases">
        <title>Isolation and whole genome analysis of endospore-forming bacteria from heroin.</title>
        <authorList>
            <person name="Kalinowski J."/>
            <person name="Ahrens B."/>
            <person name="Al-Dilaimi A."/>
            <person name="Winkler A."/>
            <person name="Wibberg D."/>
            <person name="Schleenbecker U."/>
            <person name="Ruckert C."/>
            <person name="Wolfel R."/>
            <person name="Grass G."/>
        </authorList>
    </citation>
    <scope>NUCLEOTIDE SEQUENCE [LARGE SCALE GENOMIC DNA]</scope>
    <source>
        <strain evidence="5 6">7509</strain>
    </source>
</reference>
<proteinExistence type="predicted"/>
<dbReference type="Pfam" id="PF00015">
    <property type="entry name" value="MCPsignal"/>
    <property type="match status" value="1"/>
</dbReference>
<keyword evidence="3" id="KW-0175">Coiled coil</keyword>
<dbReference type="SMART" id="SM00283">
    <property type="entry name" value="MA"/>
    <property type="match status" value="1"/>
</dbReference>
<dbReference type="PANTHER" id="PTHR32089:SF112">
    <property type="entry name" value="LYSOZYME-LIKE PROTEIN-RELATED"/>
    <property type="match status" value="1"/>
</dbReference>
<evidence type="ECO:0000256" key="3">
    <source>
        <dbReference type="SAM" id="Coils"/>
    </source>
</evidence>
<evidence type="ECO:0000259" key="4">
    <source>
        <dbReference type="PROSITE" id="PS50111"/>
    </source>
</evidence>
<dbReference type="GO" id="GO:0007165">
    <property type="term" value="P:signal transduction"/>
    <property type="evidence" value="ECO:0007669"/>
    <property type="project" value="UniProtKB-KW"/>
</dbReference>
<sequence length="286" mass="31129">MCRGARFMNSTLQAVVNIAPIIKDTLGPTAAMGVLDTEEFVYFAPSTLLSLGIEVGKTKLNEHEVYLRAIKGEHIVFAITEDYEALGAPVVTSITPIRDMDTNEIVGLLSLSRTLEHQEKLDKELSKLNQVIDALQGKVQHVAAQAEQLSATSSDINEQANSANQNSRQIGEVVQLIEQISTQTNLLGLNAAIEAARSGEAGKGFGVVADEIRKLSDNTKEAIQTIGKSLTEIRSSIENLTLSINEVSTSSEEQSVVMVEFMDDIQALDEKSKQIIETMKKVTNQE</sequence>
<dbReference type="InterPro" id="IPR004089">
    <property type="entry name" value="MCPsignal_dom"/>
</dbReference>
<evidence type="ECO:0000313" key="6">
    <source>
        <dbReference type="Proteomes" id="UP000216475"/>
    </source>
</evidence>
<comment type="caution">
    <text evidence="5">The sequence shown here is derived from an EMBL/GenBank/DDBJ whole genome shotgun (WGS) entry which is preliminary data.</text>
</comment>
<dbReference type="EMBL" id="NPBH01000030">
    <property type="protein sequence ID" value="PAE08107.1"/>
    <property type="molecule type" value="Genomic_DNA"/>
</dbReference>
<accession>A0A268HE15</accession>
<evidence type="ECO:0000256" key="1">
    <source>
        <dbReference type="ARBA" id="ARBA00023224"/>
    </source>
</evidence>
<dbReference type="PROSITE" id="PS50111">
    <property type="entry name" value="CHEMOTAXIS_TRANSDUC_2"/>
    <property type="match status" value="1"/>
</dbReference>
<dbReference type="AlphaFoldDB" id="A0A268HE15"/>
<evidence type="ECO:0000313" key="5">
    <source>
        <dbReference type="EMBL" id="PAE08107.1"/>
    </source>
</evidence>